<dbReference type="eggNOG" id="COG0119">
    <property type="taxonomic scope" value="Bacteria"/>
</dbReference>
<comment type="caution">
    <text evidence="6">The sequence shown here is derived from an EMBL/GenBank/DDBJ whole genome shotgun (WGS) entry which is preliminary data.</text>
</comment>
<dbReference type="GO" id="GO:0046951">
    <property type="term" value="P:ketone body biosynthetic process"/>
    <property type="evidence" value="ECO:0007669"/>
    <property type="project" value="TreeGrafter"/>
</dbReference>
<accession>F3L226</accession>
<dbReference type="STRING" id="2518989.IMCC3088_1593"/>
<dbReference type="GO" id="GO:0046872">
    <property type="term" value="F:metal ion binding"/>
    <property type="evidence" value="ECO:0007669"/>
    <property type="project" value="UniProtKB-KW"/>
</dbReference>
<dbReference type="EMBL" id="AEIG01000040">
    <property type="protein sequence ID" value="EGG29621.1"/>
    <property type="molecule type" value="Genomic_DNA"/>
</dbReference>
<keyword evidence="2 5" id="KW-0808">Transferase</keyword>
<dbReference type="OrthoDB" id="9784013at2"/>
<dbReference type="CDD" id="cd07938">
    <property type="entry name" value="DRE_TIM_HMGL"/>
    <property type="match status" value="1"/>
</dbReference>
<dbReference type="RefSeq" id="WP_009575823.1">
    <property type="nucleotide sequence ID" value="NZ_AEIG01000040.1"/>
</dbReference>
<comment type="similarity">
    <text evidence="1">Belongs to the HMG-CoA lyase family.</text>
</comment>
<gene>
    <name evidence="6" type="ORF">IMCC3088_1593</name>
</gene>
<sequence length="296" mass="31478">MDVIINEVGLRDGLQNQPRIVSTEDKLVLLALLEAAGLKHIEVASFVHPKAVPQMADAEAVVGGLHLGTSQVYSGLVPNLRGYDRGVAAGLSEFGLIMSASSTFSERNVKMTLEQSYQACVEVIKACLRDGNRSRVYLSCSCACPYEGRIEESLVLDLARQLLDEGAHEISISDTIGAGTPNQIFDLTQPLIAEYGAGSVNLHVHDTRGAALAMVWSAYLAGVRMFDASIGGLGGCPFAPGATGNVATEDLVYMFNQSGIHTNINFNALEPAVAFAEKVTASSLGGKSMQWLRSQC</sequence>
<evidence type="ECO:0000256" key="3">
    <source>
        <dbReference type="ARBA" id="ARBA00022723"/>
    </source>
</evidence>
<dbReference type="PANTHER" id="PTHR42738:SF7">
    <property type="entry name" value="HYDROXYMETHYLGLUTARYL-COA LYASE"/>
    <property type="match status" value="1"/>
</dbReference>
<keyword evidence="7" id="KW-1185">Reference proteome</keyword>
<dbReference type="InterPro" id="IPR043594">
    <property type="entry name" value="HMGL"/>
</dbReference>
<evidence type="ECO:0000256" key="2">
    <source>
        <dbReference type="ARBA" id="ARBA00022679"/>
    </source>
</evidence>
<evidence type="ECO:0000256" key="1">
    <source>
        <dbReference type="ARBA" id="ARBA00009405"/>
    </source>
</evidence>
<keyword evidence="3" id="KW-0479">Metal-binding</keyword>
<evidence type="ECO:0000256" key="5">
    <source>
        <dbReference type="RuleBase" id="RU003523"/>
    </source>
</evidence>
<dbReference type="InterPro" id="IPR013785">
    <property type="entry name" value="Aldolase_TIM"/>
</dbReference>
<dbReference type="GO" id="GO:0046912">
    <property type="term" value="F:acyltransferase activity, acyl groups converted into alkyl on transfer"/>
    <property type="evidence" value="ECO:0007669"/>
    <property type="project" value="InterPro"/>
</dbReference>
<dbReference type="Gene3D" id="3.20.20.70">
    <property type="entry name" value="Aldolase class I"/>
    <property type="match status" value="1"/>
</dbReference>
<dbReference type="PROSITE" id="PS50991">
    <property type="entry name" value="PYR_CT"/>
    <property type="match status" value="1"/>
</dbReference>
<dbReference type="PANTHER" id="PTHR42738">
    <property type="entry name" value="HYDROXYMETHYLGLUTARYL-COA LYASE"/>
    <property type="match status" value="1"/>
</dbReference>
<protein>
    <submittedName>
        <fullName evidence="6">Hydroxymethylglutaryl-CoA lyase</fullName>
    </submittedName>
</protein>
<dbReference type="PROSITE" id="PS00815">
    <property type="entry name" value="AIPM_HOMOCIT_SYNTH_1"/>
    <property type="match status" value="1"/>
</dbReference>
<dbReference type="GO" id="GO:0006552">
    <property type="term" value="P:L-leucine catabolic process"/>
    <property type="evidence" value="ECO:0007669"/>
    <property type="project" value="TreeGrafter"/>
</dbReference>
<evidence type="ECO:0000256" key="4">
    <source>
        <dbReference type="ARBA" id="ARBA00023239"/>
    </source>
</evidence>
<keyword evidence="4 6" id="KW-0456">Lyase</keyword>
<dbReference type="GO" id="GO:0004419">
    <property type="term" value="F:hydroxymethylglutaryl-CoA lyase activity"/>
    <property type="evidence" value="ECO:0007669"/>
    <property type="project" value="TreeGrafter"/>
</dbReference>
<dbReference type="AlphaFoldDB" id="F3L226"/>
<dbReference type="SUPFAM" id="SSF51569">
    <property type="entry name" value="Aldolase"/>
    <property type="match status" value="1"/>
</dbReference>
<organism evidence="6 7">
    <name type="scientific">Aequoribacter fuscus</name>
    <dbReference type="NCBI Taxonomy" id="2518989"/>
    <lineage>
        <taxon>Bacteria</taxon>
        <taxon>Pseudomonadati</taxon>
        <taxon>Pseudomonadota</taxon>
        <taxon>Gammaproteobacteria</taxon>
        <taxon>Cellvibrionales</taxon>
        <taxon>Halieaceae</taxon>
        <taxon>Aequoribacter</taxon>
    </lineage>
</organism>
<reference evidence="6 7" key="1">
    <citation type="journal article" date="2011" name="J. Bacteriol.">
        <title>Genome sequence of strain IMCC3088, a proteorhodopsin-containing marine bacterium belonging to the OM60/NOR5 clade.</title>
        <authorList>
            <person name="Jang Y."/>
            <person name="Oh H.M."/>
            <person name="Kang I."/>
            <person name="Lee K."/>
            <person name="Yang S.J."/>
            <person name="Cho J.C."/>
        </authorList>
    </citation>
    <scope>NUCLEOTIDE SEQUENCE [LARGE SCALE GENOMIC DNA]</scope>
    <source>
        <strain evidence="6 7">IMCC3088</strain>
    </source>
</reference>
<evidence type="ECO:0000313" key="7">
    <source>
        <dbReference type="Proteomes" id="UP000005615"/>
    </source>
</evidence>
<dbReference type="Proteomes" id="UP000005615">
    <property type="component" value="Unassembled WGS sequence"/>
</dbReference>
<dbReference type="NCBIfam" id="NF004283">
    <property type="entry name" value="PRK05692.1"/>
    <property type="match status" value="1"/>
</dbReference>
<dbReference type="InterPro" id="IPR000891">
    <property type="entry name" value="PYR_CT"/>
</dbReference>
<dbReference type="FunFam" id="3.20.20.70:FF:000071">
    <property type="entry name" value="Hydroxymethylglutaryl-CoA lyase"/>
    <property type="match status" value="1"/>
</dbReference>
<evidence type="ECO:0000313" key="6">
    <source>
        <dbReference type="EMBL" id="EGG29621.1"/>
    </source>
</evidence>
<name>F3L226_9GAMM</name>
<proteinExistence type="inferred from homology"/>
<dbReference type="Pfam" id="PF00682">
    <property type="entry name" value="HMGL-like"/>
    <property type="match status" value="1"/>
</dbReference>
<dbReference type="InterPro" id="IPR002034">
    <property type="entry name" value="AIPM/Hcit_synth_CS"/>
</dbReference>
<comment type="similarity">
    <text evidence="5">Belongs to the alpha-IPM synthase/homocitrate synthase family.</text>
</comment>